<feature type="domain" description="KilA-N DNA-binding" evidence="1">
    <location>
        <begin position="2"/>
        <end position="45"/>
    </location>
</feature>
<gene>
    <name evidence="2" type="ORF">MAG551_01946</name>
</gene>
<sequence>MIRGHKVMIDRDLASLYGVETRVLNQAVRRNIDRFPEDFMFSYQKKS</sequence>
<evidence type="ECO:0000259" key="1">
    <source>
        <dbReference type="Pfam" id="PF10543"/>
    </source>
</evidence>
<protein>
    <recommendedName>
        <fullName evidence="1">KilA-N DNA-binding domain-containing protein</fullName>
    </recommendedName>
</protein>
<name>A0A941W3U1_9BACT</name>
<dbReference type="EMBL" id="JAANXD010000076">
    <property type="protein sequence ID" value="MBS1258882.1"/>
    <property type="molecule type" value="Genomic_DNA"/>
</dbReference>
<reference evidence="2" key="1">
    <citation type="journal article" date="2021" name="ISME J.">
        <title>Fine-scale metabolic discontinuity in a stratified prokaryote microbiome of a Red Sea deep halocline.</title>
        <authorList>
            <person name="Michoud G."/>
            <person name="Ngugi D.K."/>
            <person name="Barozzi A."/>
            <person name="Merlino G."/>
            <person name="Calleja M.L."/>
            <person name="Delgado-Huertas A."/>
            <person name="Moran X.A.G."/>
            <person name="Daffonchio D."/>
        </authorList>
    </citation>
    <scope>NUCLEOTIDE SEQUENCE</scope>
    <source>
        <strain evidence="2">SuakinDeep_MAG55_1</strain>
    </source>
</reference>
<evidence type="ECO:0000313" key="2">
    <source>
        <dbReference type="EMBL" id="MBS1258882.1"/>
    </source>
</evidence>
<dbReference type="Proteomes" id="UP000722750">
    <property type="component" value="Unassembled WGS sequence"/>
</dbReference>
<comment type="caution">
    <text evidence="2">The sequence shown here is derived from an EMBL/GenBank/DDBJ whole genome shotgun (WGS) entry which is preliminary data.</text>
</comment>
<proteinExistence type="predicted"/>
<evidence type="ECO:0000313" key="3">
    <source>
        <dbReference type="Proteomes" id="UP000722750"/>
    </source>
</evidence>
<organism evidence="2 3">
    <name type="scientific">Candidatus Scalindua arabica</name>
    <dbReference type="NCBI Taxonomy" id="1127984"/>
    <lineage>
        <taxon>Bacteria</taxon>
        <taxon>Pseudomonadati</taxon>
        <taxon>Planctomycetota</taxon>
        <taxon>Candidatus Brocadiia</taxon>
        <taxon>Candidatus Brocadiales</taxon>
        <taxon>Candidatus Scalinduaceae</taxon>
        <taxon>Candidatus Scalindua</taxon>
    </lineage>
</organism>
<dbReference type="Pfam" id="PF10543">
    <property type="entry name" value="ORF6N"/>
    <property type="match status" value="1"/>
</dbReference>
<accession>A0A941W3U1</accession>
<dbReference type="InterPro" id="IPR018873">
    <property type="entry name" value="KilA-N_DNA-bd_domain"/>
</dbReference>
<dbReference type="AlphaFoldDB" id="A0A941W3U1"/>